<dbReference type="Pfam" id="PF07690">
    <property type="entry name" value="MFS_1"/>
    <property type="match status" value="1"/>
</dbReference>
<dbReference type="Proteomes" id="UP000509704">
    <property type="component" value="Chromosome 4"/>
</dbReference>
<feature type="transmembrane region" description="Helical" evidence="6">
    <location>
        <begin position="230"/>
        <end position="253"/>
    </location>
</feature>
<feature type="transmembrane region" description="Helical" evidence="6">
    <location>
        <begin position="537"/>
        <end position="555"/>
    </location>
</feature>
<dbReference type="OrthoDB" id="10021397at2759"/>
<keyword evidence="4 6" id="KW-1133">Transmembrane helix</keyword>
<comment type="similarity">
    <text evidence="2">Belongs to the major facilitator superfamily.</text>
</comment>
<dbReference type="EMBL" id="CP058607">
    <property type="protein sequence ID" value="QLG72626.1"/>
    <property type="molecule type" value="Genomic_DNA"/>
</dbReference>
<dbReference type="GeneID" id="59236350"/>
<feature type="transmembrane region" description="Helical" evidence="6">
    <location>
        <begin position="191"/>
        <end position="209"/>
    </location>
</feature>
<dbReference type="SUPFAM" id="SSF103473">
    <property type="entry name" value="MFS general substrate transporter"/>
    <property type="match status" value="1"/>
</dbReference>
<evidence type="ECO:0000313" key="8">
    <source>
        <dbReference type="EMBL" id="QLG72626.1"/>
    </source>
</evidence>
<feature type="transmembrane region" description="Helical" evidence="6">
    <location>
        <begin position="364"/>
        <end position="384"/>
    </location>
</feature>
<dbReference type="RefSeq" id="XP_037144354.1">
    <property type="nucleotide sequence ID" value="XM_037288459.1"/>
</dbReference>
<dbReference type="KEGG" id="zmk:HG535_0D03340"/>
<dbReference type="PANTHER" id="PTHR23501">
    <property type="entry name" value="MAJOR FACILITATOR SUPERFAMILY"/>
    <property type="match status" value="1"/>
</dbReference>
<feature type="transmembrane region" description="Helical" evidence="6">
    <location>
        <begin position="129"/>
        <end position="152"/>
    </location>
</feature>
<evidence type="ECO:0000256" key="6">
    <source>
        <dbReference type="SAM" id="Phobius"/>
    </source>
</evidence>
<evidence type="ECO:0000256" key="4">
    <source>
        <dbReference type="ARBA" id="ARBA00022989"/>
    </source>
</evidence>
<evidence type="ECO:0000313" key="9">
    <source>
        <dbReference type="Proteomes" id="UP000509704"/>
    </source>
</evidence>
<evidence type="ECO:0000259" key="7">
    <source>
        <dbReference type="PROSITE" id="PS50850"/>
    </source>
</evidence>
<comment type="subcellular location">
    <subcellularLocation>
        <location evidence="1">Membrane</location>
        <topology evidence="1">Multi-pass membrane protein</topology>
    </subcellularLocation>
</comment>
<reference evidence="8 9" key="1">
    <citation type="submission" date="2020-07" db="EMBL/GenBank/DDBJ databases">
        <title>The yeast mating-type switching endonuclease HO is a domesticated member of an unorthodox homing genetic element family.</title>
        <authorList>
            <person name="Coughlan A.Y."/>
            <person name="Lombardi L."/>
            <person name="Braun-Galleani S."/>
            <person name="Martos A.R."/>
            <person name="Galeote V."/>
            <person name="Bigey F."/>
            <person name="Dequin S."/>
            <person name="Byrne K.P."/>
            <person name="Wolfe K.H."/>
        </authorList>
    </citation>
    <scope>NUCLEOTIDE SEQUENCE [LARGE SCALE GENOMIC DNA]</scope>
    <source>
        <strain evidence="8 9">NRRL Y-6702</strain>
    </source>
</reference>
<sequence>MEPLDETSYLLPREATEDHNELEEVYHRHNLSIPKGPILISLWLGSFISSLDGTVVANIMNRVAEEFSESDKKQWMATSFLLTNTAFQPLYGKLSDVTGRRFALLTAYFFFSIGCVFTCFAQNVTQFSIARAICGIGGGGMNACSSIIVSDICSAQERGIYQGYANIVFGLGQMLGGPLGGLFIGTIGWRAIFAIQVPIIILCTIIALFKLDIKLVHVPVGSKRFSAENLARIDIFGSLSLTATICGLIFLCSTDLNKLILTVITLLSFFLFMWIELYYAKERILPIELLKGSFGLCSIATLASSFIIFGDLFRSPIYLQLIHNIGVTKSGLYMVFPSISVAAGSLVTGAVLRRTKMNLATCSYLIASAGICLQLIGLVINSVLTSIVTPDSTSTNISPFLDELVSFSSDSVVWKIIYICASVFVGFGYACLLVATLVSIVFSVEKSQQATMTGIFYLWRSIGNVLGASLTLVVFENALGKMLWDYMFNKSDHGDYTFKEKEYTKLLKDSSYLRDHFSTAVVGGLLKVYKSALVMSYAPNIAVGIIGVTAAFILIRAHREAKTP</sequence>
<evidence type="ECO:0000256" key="1">
    <source>
        <dbReference type="ARBA" id="ARBA00004141"/>
    </source>
</evidence>
<feature type="transmembrane region" description="Helical" evidence="6">
    <location>
        <begin position="292"/>
        <end position="310"/>
    </location>
</feature>
<organism evidence="8 9">
    <name type="scientific">Zygotorulaspora mrakii</name>
    <name type="common">Zygosaccharomyces mrakii</name>
    <dbReference type="NCBI Taxonomy" id="42260"/>
    <lineage>
        <taxon>Eukaryota</taxon>
        <taxon>Fungi</taxon>
        <taxon>Dikarya</taxon>
        <taxon>Ascomycota</taxon>
        <taxon>Saccharomycotina</taxon>
        <taxon>Saccharomycetes</taxon>
        <taxon>Saccharomycetales</taxon>
        <taxon>Saccharomycetaceae</taxon>
        <taxon>Zygotorulaspora</taxon>
    </lineage>
</organism>
<dbReference type="Gene3D" id="1.20.1250.20">
    <property type="entry name" value="MFS general substrate transporter like domains"/>
    <property type="match status" value="2"/>
</dbReference>
<dbReference type="InterPro" id="IPR011701">
    <property type="entry name" value="MFS"/>
</dbReference>
<dbReference type="GO" id="GO:0000329">
    <property type="term" value="C:fungal-type vacuole membrane"/>
    <property type="evidence" value="ECO:0007669"/>
    <property type="project" value="TreeGrafter"/>
</dbReference>
<proteinExistence type="inferred from homology"/>
<evidence type="ECO:0000256" key="5">
    <source>
        <dbReference type="ARBA" id="ARBA00023136"/>
    </source>
</evidence>
<dbReference type="AlphaFoldDB" id="A0A7H9B2G8"/>
<keyword evidence="3 6" id="KW-0812">Transmembrane</keyword>
<evidence type="ECO:0000256" key="3">
    <source>
        <dbReference type="ARBA" id="ARBA00022692"/>
    </source>
</evidence>
<dbReference type="PROSITE" id="PS50850">
    <property type="entry name" value="MFS"/>
    <property type="match status" value="1"/>
</dbReference>
<keyword evidence="9" id="KW-1185">Reference proteome</keyword>
<feature type="domain" description="Major facilitator superfamily (MFS) profile" evidence="7">
    <location>
        <begin position="38"/>
        <end position="559"/>
    </location>
</feature>
<evidence type="ECO:0000256" key="2">
    <source>
        <dbReference type="ARBA" id="ARBA00008335"/>
    </source>
</evidence>
<dbReference type="GO" id="GO:0015174">
    <property type="term" value="F:basic amino acid transmembrane transporter activity"/>
    <property type="evidence" value="ECO:0007669"/>
    <property type="project" value="TreeGrafter"/>
</dbReference>
<keyword evidence="5 6" id="KW-0472">Membrane</keyword>
<dbReference type="InterPro" id="IPR020846">
    <property type="entry name" value="MFS_dom"/>
</dbReference>
<accession>A0A7H9B2G8</accession>
<dbReference type="PANTHER" id="PTHR23501:SF47">
    <property type="entry name" value="VACUOLAR BASIC AMINO ACID TRANSPORTER 1"/>
    <property type="match status" value="1"/>
</dbReference>
<name>A0A7H9B2G8_ZYGMR</name>
<feature type="transmembrane region" description="Helical" evidence="6">
    <location>
        <begin position="102"/>
        <end position="123"/>
    </location>
</feature>
<dbReference type="CDD" id="cd17502">
    <property type="entry name" value="MFS_Azr1_MDR_like"/>
    <property type="match status" value="1"/>
</dbReference>
<feature type="transmembrane region" description="Helical" evidence="6">
    <location>
        <begin position="259"/>
        <end position="280"/>
    </location>
</feature>
<feature type="transmembrane region" description="Helical" evidence="6">
    <location>
        <begin position="416"/>
        <end position="442"/>
    </location>
</feature>
<feature type="transmembrane region" description="Helical" evidence="6">
    <location>
        <begin position="164"/>
        <end position="185"/>
    </location>
</feature>
<dbReference type="InterPro" id="IPR036259">
    <property type="entry name" value="MFS_trans_sf"/>
</dbReference>
<gene>
    <name evidence="8" type="ORF">HG535_0D03340</name>
</gene>
<feature type="transmembrane region" description="Helical" evidence="6">
    <location>
        <begin position="454"/>
        <end position="475"/>
    </location>
</feature>
<protein>
    <recommendedName>
        <fullName evidence="7">Major facilitator superfamily (MFS) profile domain-containing protein</fullName>
    </recommendedName>
</protein>
<feature type="transmembrane region" description="Helical" evidence="6">
    <location>
        <begin position="330"/>
        <end position="352"/>
    </location>
</feature>